<dbReference type="AlphaFoldDB" id="A0A3E2NTI5"/>
<dbReference type="Proteomes" id="UP000260823">
    <property type="component" value="Unassembled WGS sequence"/>
</dbReference>
<accession>A0A3E2NTI5</accession>
<dbReference type="EMBL" id="QWDE01000001">
    <property type="protein sequence ID" value="RFZ84318.1"/>
    <property type="molecule type" value="Genomic_DNA"/>
</dbReference>
<reference evidence="1 2" key="1">
    <citation type="submission" date="2018-08" db="EMBL/GenBank/DDBJ databases">
        <title>Mucilaginibacter terrae sp. nov., isolated from manganese diggings.</title>
        <authorList>
            <person name="Huang Y."/>
            <person name="Zhou Z."/>
        </authorList>
    </citation>
    <scope>NUCLEOTIDE SEQUENCE [LARGE SCALE GENOMIC DNA]</scope>
    <source>
        <strain evidence="1 2">ZH6</strain>
    </source>
</reference>
<gene>
    <name evidence="1" type="ORF">DYU05_01445</name>
</gene>
<sequence length="139" mass="16382">MNKIRSFDFVNEYLDFENISQLGFNTSKIRWGIFKKTIDATIILLVESEKFYFIHSGKIYEINYHITASITIVNSSNCAFSLFYDDLLISTFTYQVDKLLYNISPFEYLDEEDFDWGLFLVNVINDPERQQRIIENIAG</sequence>
<evidence type="ECO:0000313" key="1">
    <source>
        <dbReference type="EMBL" id="RFZ84318.1"/>
    </source>
</evidence>
<proteinExistence type="predicted"/>
<name>A0A3E2NTI5_9SPHI</name>
<protein>
    <submittedName>
        <fullName evidence="1">Uncharacterized protein</fullName>
    </submittedName>
</protein>
<organism evidence="1 2">
    <name type="scientific">Mucilaginibacter terrenus</name>
    <dbReference type="NCBI Taxonomy" id="2482727"/>
    <lineage>
        <taxon>Bacteria</taxon>
        <taxon>Pseudomonadati</taxon>
        <taxon>Bacteroidota</taxon>
        <taxon>Sphingobacteriia</taxon>
        <taxon>Sphingobacteriales</taxon>
        <taxon>Sphingobacteriaceae</taxon>
        <taxon>Mucilaginibacter</taxon>
    </lineage>
</organism>
<comment type="caution">
    <text evidence="1">The sequence shown here is derived from an EMBL/GenBank/DDBJ whole genome shotgun (WGS) entry which is preliminary data.</text>
</comment>
<keyword evidence="2" id="KW-1185">Reference proteome</keyword>
<dbReference type="OrthoDB" id="799986at2"/>
<dbReference type="RefSeq" id="WP_117381208.1">
    <property type="nucleotide sequence ID" value="NZ_QWDE01000001.1"/>
</dbReference>
<evidence type="ECO:0000313" key="2">
    <source>
        <dbReference type="Proteomes" id="UP000260823"/>
    </source>
</evidence>